<dbReference type="RefSeq" id="YP_009395284.1">
    <property type="nucleotide sequence ID" value="NC_035277.1"/>
</dbReference>
<organism evidence="1">
    <name type="scientific">Polysiphonia infestans</name>
    <dbReference type="NCBI Taxonomy" id="2006978"/>
    <lineage>
        <taxon>Eukaryota</taxon>
        <taxon>Rhodophyta</taxon>
        <taxon>Florideophyceae</taxon>
        <taxon>Rhodymeniophycidae</taxon>
        <taxon>Ceramiales</taxon>
        <taxon>Rhodomelaceae</taxon>
        <taxon>Polysiphonioideae</taxon>
        <taxon>Polysiphonia</taxon>
    </lineage>
</organism>
<accession>A0A1Z1MEU7</accession>
<protein>
    <submittedName>
        <fullName evidence="1">Uncharacterized protein</fullName>
    </submittedName>
</protein>
<name>A0A1Z1MEU7_9FLOR</name>
<dbReference type="GeneID" id="33357288"/>
<geneLocation type="chloroplast" evidence="1"/>
<proteinExistence type="predicted"/>
<keyword evidence="1" id="KW-0934">Plastid</keyword>
<reference evidence="1" key="1">
    <citation type="journal article" date="2017" name="J. Phycol.">
        <title>Analysis of chloroplast genomes and a supermatrix inform reclassification of the Rhodomelaceae (Rhodophyta).</title>
        <authorList>
            <person name="Diaz-Tapia P."/>
            <person name="Maggs C.A."/>
            <person name="West J.A."/>
            <person name="Verbruggen H."/>
        </authorList>
    </citation>
    <scope>NUCLEOTIDE SEQUENCE</scope>
    <source>
        <strain evidence="1">PD763</strain>
    </source>
</reference>
<keyword evidence="1" id="KW-0150">Chloroplast</keyword>
<evidence type="ECO:0000313" key="1">
    <source>
        <dbReference type="EMBL" id="ARW64264.1"/>
    </source>
</evidence>
<dbReference type="EMBL" id="MF101432">
    <property type="protein sequence ID" value="ARW64264.1"/>
    <property type="molecule type" value="Genomic_DNA"/>
</dbReference>
<sequence length="53" mass="6436">MNNNLFLLKDFNVFLDKITISRKVKNLQIWLKRNNKYVFMSGTKIRIPKNLHE</sequence>
<dbReference type="AlphaFoldDB" id="A0A1Z1MEU7"/>
<gene>
    <name evidence="1" type="primary">orf53</name>
</gene>